<dbReference type="EMBL" id="JAENHL010000004">
    <property type="protein sequence ID" value="MBK1865055.1"/>
    <property type="molecule type" value="Genomic_DNA"/>
</dbReference>
<evidence type="ECO:0000313" key="2">
    <source>
        <dbReference type="Proteomes" id="UP000616151"/>
    </source>
</evidence>
<dbReference type="Proteomes" id="UP000616151">
    <property type="component" value="Unassembled WGS sequence"/>
</dbReference>
<gene>
    <name evidence="1" type="ORF">JHL16_01725</name>
</gene>
<keyword evidence="2" id="KW-1185">Reference proteome</keyword>
<name>A0ACC5QXD9_9HYPH</name>
<comment type="caution">
    <text evidence="1">The sequence shown here is derived from an EMBL/GenBank/DDBJ whole genome shotgun (WGS) entry which is preliminary data.</text>
</comment>
<accession>A0ACC5QXD9</accession>
<proteinExistence type="predicted"/>
<reference evidence="1" key="1">
    <citation type="submission" date="2021-01" db="EMBL/GenBank/DDBJ databases">
        <authorList>
            <person name="Sun Q."/>
        </authorList>
    </citation>
    <scope>NUCLEOTIDE SEQUENCE</scope>
    <source>
        <strain evidence="1">YIM B02566</strain>
    </source>
</reference>
<sequence length="293" mass="31065">MHQGRLLLALLAALLLPAPALAASSTAAIDRTPEIEDARSDVASEIRIELTKPGQEGLFLNARLSEDGGLINLPISWQIKAYGGETLLTRDADFAELPAEPGDYIVEARYGMVQVERKVTLLEGQRLGVTFVLNAGGLRILPKLQQIGLPAARPFTSIYKASGIDGGTLVAITDEPGEILRVGAGAYRIESRFQPGNASAMTEVTVKPGLLSAVEIDMSAGIARLAAPGREDSEVIWFITDAKGEALPGVPGPSADVVLKPGRYKLRTRIDGSEKTSAFTIEPGKVSAIIQTN</sequence>
<organism evidence="1 2">
    <name type="scientific">Taklimakanibacter albus</name>
    <dbReference type="NCBI Taxonomy" id="2800327"/>
    <lineage>
        <taxon>Bacteria</taxon>
        <taxon>Pseudomonadati</taxon>
        <taxon>Pseudomonadota</taxon>
        <taxon>Alphaproteobacteria</taxon>
        <taxon>Hyphomicrobiales</taxon>
        <taxon>Aestuariivirgaceae</taxon>
        <taxon>Taklimakanibacter</taxon>
    </lineage>
</organism>
<protein>
    <submittedName>
        <fullName evidence="1">Uncharacterized protein</fullName>
    </submittedName>
</protein>
<evidence type="ECO:0000313" key="1">
    <source>
        <dbReference type="EMBL" id="MBK1865055.1"/>
    </source>
</evidence>